<feature type="signal peptide" evidence="1">
    <location>
        <begin position="1"/>
        <end position="26"/>
    </location>
</feature>
<evidence type="ECO:0000313" key="2">
    <source>
        <dbReference type="EMBL" id="CAD6537651.1"/>
    </source>
</evidence>
<feature type="chain" id="PRO_5046332890" description="DUF4156 domain-containing protein" evidence="1">
    <location>
        <begin position="27"/>
        <end position="125"/>
    </location>
</feature>
<keyword evidence="1" id="KW-0732">Signal</keyword>
<accession>A0ABM8NQB2</accession>
<gene>
    <name evidence="2" type="ORF">LMG28140_03197</name>
</gene>
<dbReference type="RefSeq" id="WP_201643253.1">
    <property type="nucleotide sequence ID" value="NZ_CAJHCP010000006.1"/>
</dbReference>
<evidence type="ECO:0008006" key="4">
    <source>
        <dbReference type="Google" id="ProtNLM"/>
    </source>
</evidence>
<comment type="caution">
    <text evidence="2">The sequence shown here is derived from an EMBL/GenBank/DDBJ whole genome shotgun (WGS) entry which is preliminary data.</text>
</comment>
<evidence type="ECO:0000256" key="1">
    <source>
        <dbReference type="SAM" id="SignalP"/>
    </source>
</evidence>
<reference evidence="2 3" key="1">
    <citation type="submission" date="2020-10" db="EMBL/GenBank/DDBJ databases">
        <authorList>
            <person name="Peeters C."/>
        </authorList>
    </citation>
    <scope>NUCLEOTIDE SEQUENCE [LARGE SCALE GENOMIC DNA]</scope>
    <source>
        <strain evidence="2 3">LMG 28140</strain>
    </source>
</reference>
<dbReference type="Proteomes" id="UP000598032">
    <property type="component" value="Unassembled WGS sequence"/>
</dbReference>
<dbReference type="EMBL" id="CAJHCP010000006">
    <property type="protein sequence ID" value="CAD6537651.1"/>
    <property type="molecule type" value="Genomic_DNA"/>
</dbReference>
<name>A0ABM8NQB2_9BURK</name>
<evidence type="ECO:0000313" key="3">
    <source>
        <dbReference type="Proteomes" id="UP000598032"/>
    </source>
</evidence>
<proteinExistence type="predicted"/>
<protein>
    <recommendedName>
        <fullName evidence="4">DUF4156 domain-containing protein</fullName>
    </recommendedName>
</protein>
<keyword evidence="3" id="KW-1185">Reference proteome</keyword>
<sequence length="125" mass="13039">MFTPRFNVRLLIFIAGSGLLGNHAVAADLIATKPGVMCTSTQALAQLTLPDGNSRSHGDTVTPAQLAEAQTGGCVDIQPGMTVSVQAAHKNTSVVSYQRPGSSAQETFVIPNIDFVPVFAEDDAP</sequence>
<organism evidence="2 3">
    <name type="scientific">Paraburkholderia metrosideri</name>
    <dbReference type="NCBI Taxonomy" id="580937"/>
    <lineage>
        <taxon>Bacteria</taxon>
        <taxon>Pseudomonadati</taxon>
        <taxon>Pseudomonadota</taxon>
        <taxon>Betaproteobacteria</taxon>
        <taxon>Burkholderiales</taxon>
        <taxon>Burkholderiaceae</taxon>
        <taxon>Paraburkholderia</taxon>
    </lineage>
</organism>